<dbReference type="HOGENOM" id="CLU_006937_7_0_1"/>
<proteinExistence type="inferred from homology"/>
<dbReference type="InterPro" id="IPR036188">
    <property type="entry name" value="FAD/NAD-bd_sf"/>
</dbReference>
<accession>T0K7P1</accession>
<evidence type="ECO:0000313" key="2">
    <source>
        <dbReference type="EMBL" id="EQB48988.1"/>
    </source>
</evidence>
<protein>
    <submittedName>
        <fullName evidence="2">Monooxygenase</fullName>
    </submittedName>
</protein>
<dbReference type="GO" id="GO:0004497">
    <property type="term" value="F:monooxygenase activity"/>
    <property type="evidence" value="ECO:0007669"/>
    <property type="project" value="UniProtKB-KW"/>
</dbReference>
<dbReference type="Gene3D" id="3.50.50.60">
    <property type="entry name" value="FAD/NAD(P)-binding domain"/>
    <property type="match status" value="2"/>
</dbReference>
<comment type="caution">
    <text evidence="2">The sequence shown here is derived from an EMBL/GenBank/DDBJ whole genome shotgun (WGS) entry which is preliminary data.</text>
</comment>
<dbReference type="OMA" id="DVASHFY"/>
<dbReference type="PANTHER" id="PTHR42877:SF5">
    <property type="entry name" value="L-ORNITHINE N(5)-MONOOXYGENASE-RELATED"/>
    <property type="match status" value="1"/>
</dbReference>
<dbReference type="Pfam" id="PF13450">
    <property type="entry name" value="NAD_binding_8"/>
    <property type="match status" value="1"/>
</dbReference>
<evidence type="ECO:0000313" key="3">
    <source>
        <dbReference type="Proteomes" id="UP000015530"/>
    </source>
</evidence>
<dbReference type="AlphaFoldDB" id="T0K7P1"/>
<keyword evidence="2" id="KW-0503">Monooxygenase</keyword>
<dbReference type="OrthoDB" id="74360at2759"/>
<comment type="similarity">
    <text evidence="1">Belongs to the FAD-binding monooxygenase family.</text>
</comment>
<gene>
    <name evidence="2" type="ORF">CGLO_11723</name>
</gene>
<keyword evidence="2" id="KW-0560">Oxidoreductase</keyword>
<dbReference type="SUPFAM" id="SSF51905">
    <property type="entry name" value="FAD/NAD(P)-binding domain"/>
    <property type="match status" value="2"/>
</dbReference>
<reference evidence="3" key="1">
    <citation type="journal article" date="2013" name="Mol. Plant Microbe Interact.">
        <title>Global aspects of pacC regulation of pathogenicity genes in Colletotrichum gloeosporioides as revealed by transcriptome analysis.</title>
        <authorList>
            <person name="Alkan N."/>
            <person name="Meng X."/>
            <person name="Friedlander G."/>
            <person name="Reuveni E."/>
            <person name="Sukno S."/>
            <person name="Sherman A."/>
            <person name="Thon M."/>
            <person name="Fluhr R."/>
            <person name="Prusky D."/>
        </authorList>
    </citation>
    <scope>NUCLEOTIDE SEQUENCE [LARGE SCALE GENOMIC DNA]</scope>
    <source>
        <strain evidence="3">Cg-14</strain>
    </source>
</reference>
<dbReference type="Proteomes" id="UP000015530">
    <property type="component" value="Unassembled WGS sequence"/>
</dbReference>
<dbReference type="InterPro" id="IPR051209">
    <property type="entry name" value="FAD-bind_Monooxygenase_sf"/>
</dbReference>
<organism evidence="2 3">
    <name type="scientific">Colletotrichum gloeosporioides (strain Cg-14)</name>
    <name type="common">Anthracnose fungus</name>
    <name type="synonym">Glomerella cingulata</name>
    <dbReference type="NCBI Taxonomy" id="1237896"/>
    <lineage>
        <taxon>Eukaryota</taxon>
        <taxon>Fungi</taxon>
        <taxon>Dikarya</taxon>
        <taxon>Ascomycota</taxon>
        <taxon>Pezizomycotina</taxon>
        <taxon>Sordariomycetes</taxon>
        <taxon>Hypocreomycetidae</taxon>
        <taxon>Glomerellales</taxon>
        <taxon>Glomerellaceae</taxon>
        <taxon>Colletotrichum</taxon>
        <taxon>Colletotrichum gloeosporioides species complex</taxon>
    </lineage>
</organism>
<name>T0K7P1_COLGC</name>
<dbReference type="PRINTS" id="PR00469">
    <property type="entry name" value="PNDRDTASEII"/>
</dbReference>
<evidence type="ECO:0000256" key="1">
    <source>
        <dbReference type="ARBA" id="ARBA00010139"/>
    </source>
</evidence>
<dbReference type="EMBL" id="AMYD01002456">
    <property type="protein sequence ID" value="EQB48988.1"/>
    <property type="molecule type" value="Genomic_DNA"/>
</dbReference>
<dbReference type="PANTHER" id="PTHR42877">
    <property type="entry name" value="L-ORNITHINE N(5)-MONOOXYGENASE-RELATED"/>
    <property type="match status" value="1"/>
</dbReference>
<dbReference type="PRINTS" id="PR00368">
    <property type="entry name" value="FADPNR"/>
</dbReference>
<sequence>MADKDVIIIGGGPSGICTAVQLQRLIGHQHFHIYERADGLGGVWFNNTYPGCAVDIPAHFYSYSFALKPDWDKLYPDRSALSNYLNDICDEYDIHRRSTTGVECISQVWNEARSLWTVTFRQTKDHSITFTREASVVVNAVGKLDLPAIPTIEGQDLFEGQAFHSARWDHSVQLENKHVIVLGNGASATQFVPLIAPKVKRLSQFVRSAHYIQERHNETFSPTFKWVMKNVPLACKLYRWAWAVEYDLGFGAFFMTPDGEKKRRAVAQETWDYIDKAAPKKYKDILSPDYLVGCRRRVHSNNYLESLHRSNVDLMKDDIVQVTANSVKTRSGREYYADVIIYACGFRTQDWFDPMKIRGRGGQDMHEQWESRGSVQAYYGTMVDNFPNWFTLYGPNTASGHNSVIYVTECQVEFLCKLLKPVLKGGAKTVVPRTEAQLSLNRSLQARLPGLTFSSGCTSWYLDRNGNNTFVWPDYAFKYWMSTYRVRWNDLEVKYPNKYSQLGASVFGLKEFGLCAGGAVLLLCGRLWSDQLCGLTADMLSESLRVVDILRHKLL</sequence>